<evidence type="ECO:0000313" key="4">
    <source>
        <dbReference type="Proteomes" id="UP001500928"/>
    </source>
</evidence>
<proteinExistence type="predicted"/>
<reference evidence="4" key="1">
    <citation type="journal article" date="2019" name="Int. J. Syst. Evol. Microbiol.">
        <title>The Global Catalogue of Microorganisms (GCM) 10K type strain sequencing project: providing services to taxonomists for standard genome sequencing and annotation.</title>
        <authorList>
            <consortium name="The Broad Institute Genomics Platform"/>
            <consortium name="The Broad Institute Genome Sequencing Center for Infectious Disease"/>
            <person name="Wu L."/>
            <person name="Ma J."/>
        </authorList>
    </citation>
    <scope>NUCLEOTIDE SEQUENCE [LARGE SCALE GENOMIC DNA]</scope>
    <source>
        <strain evidence="4">JCM 17979</strain>
    </source>
</reference>
<accession>A0ABP9B5D2</accession>
<sequence>MAGPMDEHDDVAGTQDGRRPRNGAEVPAATELPAAAATAMGQRRAERERAEPAGTQAGQGRARPAEPPSSAPAASPTGDDELVRFGPEVSAEATVPGWSSPTSPPGRGTGTRRRRPGRWVGGLLTLLIVAGVVAFLLLRAGSTVGVRGVEVRAVPPTASCDTTVDVVGTLVTDGQAGSVSYQWVRSDGQTSEVLTQTIASGVTSTDVHLQWSVTGRGRLDATATLRVLAPRPVEGSGGFTYSCS</sequence>
<evidence type="ECO:0000313" key="3">
    <source>
        <dbReference type="EMBL" id="GAA4790456.1"/>
    </source>
</evidence>
<keyword evidence="2" id="KW-0472">Membrane</keyword>
<evidence type="ECO:0008006" key="5">
    <source>
        <dbReference type="Google" id="ProtNLM"/>
    </source>
</evidence>
<keyword evidence="2" id="KW-1133">Transmembrane helix</keyword>
<dbReference type="EMBL" id="BAABHO010000019">
    <property type="protein sequence ID" value="GAA4790456.1"/>
    <property type="molecule type" value="Genomic_DNA"/>
</dbReference>
<dbReference type="RefSeq" id="WP_345415128.1">
    <property type="nucleotide sequence ID" value="NZ_BAABHO010000019.1"/>
</dbReference>
<name>A0ABP9B5D2_9PSEU</name>
<organism evidence="3 4">
    <name type="scientific">Actinomycetospora chlora</name>
    <dbReference type="NCBI Taxonomy" id="663608"/>
    <lineage>
        <taxon>Bacteria</taxon>
        <taxon>Bacillati</taxon>
        <taxon>Actinomycetota</taxon>
        <taxon>Actinomycetes</taxon>
        <taxon>Pseudonocardiales</taxon>
        <taxon>Pseudonocardiaceae</taxon>
        <taxon>Actinomycetospora</taxon>
    </lineage>
</organism>
<evidence type="ECO:0000256" key="2">
    <source>
        <dbReference type="SAM" id="Phobius"/>
    </source>
</evidence>
<keyword evidence="2" id="KW-0812">Transmembrane</keyword>
<gene>
    <name evidence="3" type="ORF">GCM10023200_26760</name>
</gene>
<comment type="caution">
    <text evidence="3">The sequence shown here is derived from an EMBL/GenBank/DDBJ whole genome shotgun (WGS) entry which is preliminary data.</text>
</comment>
<keyword evidence="4" id="KW-1185">Reference proteome</keyword>
<feature type="transmembrane region" description="Helical" evidence="2">
    <location>
        <begin position="119"/>
        <end position="138"/>
    </location>
</feature>
<feature type="compositionally biased region" description="Low complexity" evidence="1">
    <location>
        <begin position="24"/>
        <end position="39"/>
    </location>
</feature>
<dbReference type="Proteomes" id="UP001500928">
    <property type="component" value="Unassembled WGS sequence"/>
</dbReference>
<evidence type="ECO:0000256" key="1">
    <source>
        <dbReference type="SAM" id="MobiDB-lite"/>
    </source>
</evidence>
<feature type="region of interest" description="Disordered" evidence="1">
    <location>
        <begin position="1"/>
        <end position="116"/>
    </location>
</feature>
<protein>
    <recommendedName>
        <fullName evidence="5">Ig-like domain-containing protein</fullName>
    </recommendedName>
</protein>